<gene>
    <name evidence="2" type="ORF">SAMN02745166_03314</name>
</gene>
<dbReference type="InterPro" id="IPR052919">
    <property type="entry name" value="TA_system_RNase"/>
</dbReference>
<dbReference type="CDD" id="cd09872">
    <property type="entry name" value="PIN_Sll0205-like"/>
    <property type="match status" value="1"/>
</dbReference>
<dbReference type="EMBL" id="FUYE01000011">
    <property type="protein sequence ID" value="SKB01125.1"/>
    <property type="molecule type" value="Genomic_DNA"/>
</dbReference>
<dbReference type="PANTHER" id="PTHR36173">
    <property type="entry name" value="RIBONUCLEASE VAPC16-RELATED"/>
    <property type="match status" value="1"/>
</dbReference>
<dbReference type="InterPro" id="IPR041705">
    <property type="entry name" value="PIN_Sll0205"/>
</dbReference>
<dbReference type="InterPro" id="IPR002716">
    <property type="entry name" value="PIN_dom"/>
</dbReference>
<reference evidence="3" key="1">
    <citation type="submission" date="2017-02" db="EMBL/GenBank/DDBJ databases">
        <authorList>
            <person name="Varghese N."/>
            <person name="Submissions S."/>
        </authorList>
    </citation>
    <scope>NUCLEOTIDE SEQUENCE [LARGE SCALE GENOMIC DNA]</scope>
    <source>
        <strain evidence="3">ATCC 700200</strain>
    </source>
</reference>
<keyword evidence="3" id="KW-1185">Reference proteome</keyword>
<evidence type="ECO:0000313" key="2">
    <source>
        <dbReference type="EMBL" id="SKB01125.1"/>
    </source>
</evidence>
<dbReference type="Pfam" id="PF01850">
    <property type="entry name" value="PIN"/>
    <property type="match status" value="1"/>
</dbReference>
<proteinExistence type="predicted"/>
<dbReference type="OrthoDB" id="9798990at2"/>
<evidence type="ECO:0000259" key="1">
    <source>
        <dbReference type="Pfam" id="PF01850"/>
    </source>
</evidence>
<protein>
    <submittedName>
        <fullName evidence="2">PIN domain nuclease, a component of toxin-antitoxin system (PIN domain)</fullName>
    </submittedName>
</protein>
<feature type="domain" description="PIN" evidence="1">
    <location>
        <begin position="4"/>
        <end position="122"/>
    </location>
</feature>
<dbReference type="RefSeq" id="WP_078814498.1">
    <property type="nucleotide sequence ID" value="NZ_FUYE01000011.1"/>
</dbReference>
<dbReference type="STRING" id="48467.SAMN02745166_03314"/>
<organism evidence="2 3">
    <name type="scientific">Prosthecobacter debontii</name>
    <dbReference type="NCBI Taxonomy" id="48467"/>
    <lineage>
        <taxon>Bacteria</taxon>
        <taxon>Pseudomonadati</taxon>
        <taxon>Verrucomicrobiota</taxon>
        <taxon>Verrucomicrobiia</taxon>
        <taxon>Verrucomicrobiales</taxon>
        <taxon>Verrucomicrobiaceae</taxon>
        <taxon>Prosthecobacter</taxon>
    </lineage>
</organism>
<accession>A0A1T4YIM9</accession>
<dbReference type="Proteomes" id="UP000190774">
    <property type="component" value="Unassembled WGS sequence"/>
</dbReference>
<name>A0A1T4YIM9_9BACT</name>
<dbReference type="AlphaFoldDB" id="A0A1T4YIM9"/>
<dbReference type="Gene3D" id="3.40.50.1010">
    <property type="entry name" value="5'-nuclease"/>
    <property type="match status" value="1"/>
</dbReference>
<evidence type="ECO:0000313" key="3">
    <source>
        <dbReference type="Proteomes" id="UP000190774"/>
    </source>
</evidence>
<sequence length="129" mass="14744">MKLLLDTHALIWFLEDHAHLSDVARVAISHPENQSFVSDATAWEVGIKHSLGKLDLPVPYEDLFPSRLQTLGFQILPIRHAHLHEAARLPWHHRDPFDRLLIAQARVESLVLVSRDTHFPAYGVPILWG</sequence>
<dbReference type="PANTHER" id="PTHR36173:SF2">
    <property type="entry name" value="RIBONUCLEASE VAPC16"/>
    <property type="match status" value="1"/>
</dbReference>
<dbReference type="SUPFAM" id="SSF88723">
    <property type="entry name" value="PIN domain-like"/>
    <property type="match status" value="1"/>
</dbReference>
<dbReference type="InterPro" id="IPR029060">
    <property type="entry name" value="PIN-like_dom_sf"/>
</dbReference>